<accession>A0A918XRW5</accession>
<proteinExistence type="predicted"/>
<keyword evidence="5" id="KW-0804">Transcription</keyword>
<keyword evidence="1 6" id="KW-0597">Phosphoprotein</keyword>
<comment type="caution">
    <text evidence="10">The sequence shown here is derived from an EMBL/GenBank/DDBJ whole genome shotgun (WGS) entry which is preliminary data.</text>
</comment>
<gene>
    <name evidence="10" type="ORF">GCM10017083_22260</name>
</gene>
<reference evidence="10" key="2">
    <citation type="submission" date="2020-09" db="EMBL/GenBank/DDBJ databases">
        <authorList>
            <person name="Sun Q."/>
            <person name="Kim S."/>
        </authorList>
    </citation>
    <scope>NUCLEOTIDE SEQUENCE</scope>
    <source>
        <strain evidence="10">KCTC 42651</strain>
    </source>
</reference>
<feature type="domain" description="OmpR/PhoB-type" evidence="9">
    <location>
        <begin position="135"/>
        <end position="237"/>
    </location>
</feature>
<sequence>MTDRTPAEPIEVIVVEDDPDLREEVVDYLLAKGLNVREAASGAALDRLLGAKAADVVVLDLGLPNEDGIAVANRLRSRAESVGIVMMTARARVEERILGYDTGADVYLVKPVDYRELLAAIRATRRNRPTGGPASAGEPASDLTWRLDLAAWRLAAPSGASIRLTRAEAQLLECLTEDPGRPVSRDIIAERMGKLPTLGEHRYVDQVVSRLRRKIATSLGWDAPIGAAHGQGYYVVDSVKRIDA</sequence>
<name>A0A918XRW5_9PROT</name>
<dbReference type="SMART" id="SM00448">
    <property type="entry name" value="REC"/>
    <property type="match status" value="1"/>
</dbReference>
<dbReference type="InterPro" id="IPR001789">
    <property type="entry name" value="Sig_transdc_resp-reg_receiver"/>
</dbReference>
<dbReference type="InterPro" id="IPR011006">
    <property type="entry name" value="CheY-like_superfamily"/>
</dbReference>
<evidence type="ECO:0000256" key="3">
    <source>
        <dbReference type="ARBA" id="ARBA00023015"/>
    </source>
</evidence>
<dbReference type="PROSITE" id="PS51755">
    <property type="entry name" value="OMPR_PHOB"/>
    <property type="match status" value="1"/>
</dbReference>
<evidence type="ECO:0000259" key="8">
    <source>
        <dbReference type="PROSITE" id="PS50110"/>
    </source>
</evidence>
<evidence type="ECO:0000259" key="9">
    <source>
        <dbReference type="PROSITE" id="PS51755"/>
    </source>
</evidence>
<dbReference type="RefSeq" id="WP_189989353.1">
    <property type="nucleotide sequence ID" value="NZ_BMZS01000004.1"/>
</dbReference>
<evidence type="ECO:0000256" key="4">
    <source>
        <dbReference type="ARBA" id="ARBA00023125"/>
    </source>
</evidence>
<dbReference type="PROSITE" id="PS50110">
    <property type="entry name" value="RESPONSE_REGULATORY"/>
    <property type="match status" value="1"/>
</dbReference>
<dbReference type="InterPro" id="IPR039420">
    <property type="entry name" value="WalR-like"/>
</dbReference>
<evidence type="ECO:0000313" key="10">
    <source>
        <dbReference type="EMBL" id="GHD49689.1"/>
    </source>
</evidence>
<dbReference type="GO" id="GO:0005829">
    <property type="term" value="C:cytosol"/>
    <property type="evidence" value="ECO:0007669"/>
    <property type="project" value="TreeGrafter"/>
</dbReference>
<keyword evidence="4 7" id="KW-0238">DNA-binding</keyword>
<dbReference type="Pfam" id="PF00486">
    <property type="entry name" value="Trans_reg_C"/>
    <property type="match status" value="1"/>
</dbReference>
<dbReference type="Gene3D" id="1.10.10.10">
    <property type="entry name" value="Winged helix-like DNA-binding domain superfamily/Winged helix DNA-binding domain"/>
    <property type="match status" value="1"/>
</dbReference>
<evidence type="ECO:0000256" key="5">
    <source>
        <dbReference type="ARBA" id="ARBA00023163"/>
    </source>
</evidence>
<dbReference type="GO" id="GO:0032993">
    <property type="term" value="C:protein-DNA complex"/>
    <property type="evidence" value="ECO:0007669"/>
    <property type="project" value="TreeGrafter"/>
</dbReference>
<feature type="DNA-binding region" description="OmpR/PhoB-type" evidence="7">
    <location>
        <begin position="135"/>
        <end position="237"/>
    </location>
</feature>
<dbReference type="EMBL" id="BMZS01000004">
    <property type="protein sequence ID" value="GHD49689.1"/>
    <property type="molecule type" value="Genomic_DNA"/>
</dbReference>
<dbReference type="Proteomes" id="UP000630353">
    <property type="component" value="Unassembled WGS sequence"/>
</dbReference>
<keyword evidence="2" id="KW-0902">Two-component regulatory system</keyword>
<dbReference type="GO" id="GO:0000156">
    <property type="term" value="F:phosphorelay response regulator activity"/>
    <property type="evidence" value="ECO:0007669"/>
    <property type="project" value="TreeGrafter"/>
</dbReference>
<keyword evidence="3" id="KW-0805">Transcription regulation</keyword>
<dbReference type="AlphaFoldDB" id="A0A918XRW5"/>
<dbReference type="InterPro" id="IPR016032">
    <property type="entry name" value="Sig_transdc_resp-reg_C-effctor"/>
</dbReference>
<dbReference type="PANTHER" id="PTHR48111">
    <property type="entry name" value="REGULATOR OF RPOS"/>
    <property type="match status" value="1"/>
</dbReference>
<evidence type="ECO:0000256" key="2">
    <source>
        <dbReference type="ARBA" id="ARBA00023012"/>
    </source>
</evidence>
<dbReference type="SMART" id="SM00862">
    <property type="entry name" value="Trans_reg_C"/>
    <property type="match status" value="1"/>
</dbReference>
<dbReference type="GO" id="GO:0006355">
    <property type="term" value="P:regulation of DNA-templated transcription"/>
    <property type="evidence" value="ECO:0007669"/>
    <property type="project" value="InterPro"/>
</dbReference>
<dbReference type="CDD" id="cd00383">
    <property type="entry name" value="trans_reg_C"/>
    <property type="match status" value="1"/>
</dbReference>
<dbReference type="SUPFAM" id="SSF52172">
    <property type="entry name" value="CheY-like"/>
    <property type="match status" value="1"/>
</dbReference>
<protein>
    <submittedName>
        <fullName evidence="10">Protein petR</fullName>
    </submittedName>
</protein>
<evidence type="ECO:0000256" key="7">
    <source>
        <dbReference type="PROSITE-ProRule" id="PRU01091"/>
    </source>
</evidence>
<feature type="modified residue" description="4-aspartylphosphate" evidence="6">
    <location>
        <position position="60"/>
    </location>
</feature>
<dbReference type="GO" id="GO:0000976">
    <property type="term" value="F:transcription cis-regulatory region binding"/>
    <property type="evidence" value="ECO:0007669"/>
    <property type="project" value="TreeGrafter"/>
</dbReference>
<keyword evidence="11" id="KW-1185">Reference proteome</keyword>
<organism evidence="10 11">
    <name type="scientific">Thalassobaculum fulvum</name>
    <dbReference type="NCBI Taxonomy" id="1633335"/>
    <lineage>
        <taxon>Bacteria</taxon>
        <taxon>Pseudomonadati</taxon>
        <taxon>Pseudomonadota</taxon>
        <taxon>Alphaproteobacteria</taxon>
        <taxon>Rhodospirillales</taxon>
        <taxon>Thalassobaculaceae</taxon>
        <taxon>Thalassobaculum</taxon>
    </lineage>
</organism>
<dbReference type="Pfam" id="PF00072">
    <property type="entry name" value="Response_reg"/>
    <property type="match status" value="1"/>
</dbReference>
<evidence type="ECO:0000256" key="1">
    <source>
        <dbReference type="ARBA" id="ARBA00022553"/>
    </source>
</evidence>
<dbReference type="InterPro" id="IPR001867">
    <property type="entry name" value="OmpR/PhoB-type_DNA-bd"/>
</dbReference>
<reference evidence="10" key="1">
    <citation type="journal article" date="2014" name="Int. J. Syst. Evol. Microbiol.">
        <title>Complete genome sequence of Corynebacterium casei LMG S-19264T (=DSM 44701T), isolated from a smear-ripened cheese.</title>
        <authorList>
            <consortium name="US DOE Joint Genome Institute (JGI-PGF)"/>
            <person name="Walter F."/>
            <person name="Albersmeier A."/>
            <person name="Kalinowski J."/>
            <person name="Ruckert C."/>
        </authorList>
    </citation>
    <scope>NUCLEOTIDE SEQUENCE</scope>
    <source>
        <strain evidence="10">KCTC 42651</strain>
    </source>
</reference>
<dbReference type="InterPro" id="IPR036388">
    <property type="entry name" value="WH-like_DNA-bd_sf"/>
</dbReference>
<feature type="domain" description="Response regulatory" evidence="8">
    <location>
        <begin position="11"/>
        <end position="125"/>
    </location>
</feature>
<dbReference type="Gene3D" id="3.40.50.2300">
    <property type="match status" value="1"/>
</dbReference>
<evidence type="ECO:0000256" key="6">
    <source>
        <dbReference type="PROSITE-ProRule" id="PRU00169"/>
    </source>
</evidence>
<dbReference type="PANTHER" id="PTHR48111:SF4">
    <property type="entry name" value="DNA-BINDING DUAL TRANSCRIPTIONAL REGULATOR OMPR"/>
    <property type="match status" value="1"/>
</dbReference>
<evidence type="ECO:0000313" key="11">
    <source>
        <dbReference type="Proteomes" id="UP000630353"/>
    </source>
</evidence>
<dbReference type="SUPFAM" id="SSF46894">
    <property type="entry name" value="C-terminal effector domain of the bipartite response regulators"/>
    <property type="match status" value="1"/>
</dbReference>